<feature type="domain" description="Pectinesterase catalytic" evidence="4">
    <location>
        <begin position="64"/>
        <end position="119"/>
    </location>
</feature>
<dbReference type="GO" id="GO:0047334">
    <property type="term" value="F:diphosphate-fructose-6-phosphate 1-phosphotransferase activity"/>
    <property type="evidence" value="ECO:0007669"/>
    <property type="project" value="TreeGrafter"/>
</dbReference>
<dbReference type="Pfam" id="PF01095">
    <property type="entry name" value="Pectinesterase"/>
    <property type="match status" value="1"/>
</dbReference>
<name>A0AAV6MNC2_9ROSI</name>
<keyword evidence="3" id="KW-0324">Glycolysis</keyword>
<dbReference type="EMBL" id="JAGKQH010000013">
    <property type="protein sequence ID" value="KAG6584280.1"/>
    <property type="molecule type" value="Genomic_DNA"/>
</dbReference>
<evidence type="ECO:0000259" key="4">
    <source>
        <dbReference type="Pfam" id="PF01095"/>
    </source>
</evidence>
<keyword evidence="1" id="KW-0963">Cytoplasm</keyword>
<evidence type="ECO:0000313" key="5">
    <source>
        <dbReference type="EMBL" id="KAG6584280.1"/>
    </source>
</evidence>
<dbReference type="Proteomes" id="UP000685013">
    <property type="component" value="Chromosome 13"/>
</dbReference>
<keyword evidence="2" id="KW-0378">Hydrolase</keyword>
<gene>
    <name evidence="5" type="primary">PFP-BETA1</name>
    <name evidence="5" type="ORF">SDJN03_20212</name>
</gene>
<comment type="caution">
    <text evidence="5">The sequence shown here is derived from an EMBL/GenBank/DDBJ whole genome shotgun (WGS) entry which is preliminary data.</text>
</comment>
<dbReference type="InterPro" id="IPR000070">
    <property type="entry name" value="Pectinesterase_cat"/>
</dbReference>
<dbReference type="PANTHER" id="PTHR43650:SF1">
    <property type="entry name" value="PYROPHOSPHATE--FRUCTOSE 6-PHOSPHATE 1-PHOSPHOTRANSFERASE SUBUNIT BETA 2"/>
    <property type="match status" value="1"/>
</dbReference>
<dbReference type="GO" id="GO:0006096">
    <property type="term" value="P:glycolytic process"/>
    <property type="evidence" value="ECO:0007669"/>
    <property type="project" value="UniProtKB-KW"/>
</dbReference>
<protein>
    <submittedName>
        <fullName evidence="5">Pyrophosphate--fructose 6-phosphate 1-phosphotransferase subunit beta 1</fullName>
    </submittedName>
</protein>
<keyword evidence="6" id="KW-1185">Reference proteome</keyword>
<sequence length="272" mass="29618">MEEETTKISYVCTTHVTPVHWFETSDSTTLGVGANNFIAISITFSNSSLAGPKHGQAVALLNNSVVNPAGWSEWSNSSSLKLLFYAEYGPRGPGTNLYGRVTWSGFHAIENRKEAIQFSYGGDGLAVEAGPLGTLSLDGKEDYVSIDAAIAATLNNSNSRFNIHDHAKGSTLYGFKGGPAGIMKCKHVELTAEFIYPYRNRFKQAEETAQKLDLDGLVVIGGDDSNTNACLLAEYLCRRSLVTLAVKPSEIRWRLFSKSPEYSPENFGDSDI</sequence>
<accession>A0AAV6MNC2</accession>
<dbReference type="GO" id="GO:0042545">
    <property type="term" value="P:cell wall modification"/>
    <property type="evidence" value="ECO:0007669"/>
    <property type="project" value="InterPro"/>
</dbReference>
<dbReference type="AlphaFoldDB" id="A0AAV6MNC2"/>
<dbReference type="PANTHER" id="PTHR43650">
    <property type="entry name" value="PYROPHOSPHATE--FRUCTOSE 6-PHOSPHATE 1-PHOSPHOTRANSFERASE"/>
    <property type="match status" value="1"/>
</dbReference>
<organism evidence="5 6">
    <name type="scientific">Cucurbita argyrosperma subsp. sororia</name>
    <dbReference type="NCBI Taxonomy" id="37648"/>
    <lineage>
        <taxon>Eukaryota</taxon>
        <taxon>Viridiplantae</taxon>
        <taxon>Streptophyta</taxon>
        <taxon>Embryophyta</taxon>
        <taxon>Tracheophyta</taxon>
        <taxon>Spermatophyta</taxon>
        <taxon>Magnoliopsida</taxon>
        <taxon>eudicotyledons</taxon>
        <taxon>Gunneridae</taxon>
        <taxon>Pentapetalae</taxon>
        <taxon>rosids</taxon>
        <taxon>fabids</taxon>
        <taxon>Cucurbitales</taxon>
        <taxon>Cucurbitaceae</taxon>
        <taxon>Cucurbiteae</taxon>
        <taxon>Cucurbita</taxon>
    </lineage>
</organism>
<dbReference type="GO" id="GO:0005829">
    <property type="term" value="C:cytosol"/>
    <property type="evidence" value="ECO:0007669"/>
    <property type="project" value="TreeGrafter"/>
</dbReference>
<dbReference type="GO" id="GO:0015979">
    <property type="term" value="P:photosynthesis"/>
    <property type="evidence" value="ECO:0007669"/>
    <property type="project" value="TreeGrafter"/>
</dbReference>
<evidence type="ECO:0000256" key="1">
    <source>
        <dbReference type="ARBA" id="ARBA00022490"/>
    </source>
</evidence>
<dbReference type="GO" id="GO:0009749">
    <property type="term" value="P:response to glucose"/>
    <property type="evidence" value="ECO:0007669"/>
    <property type="project" value="TreeGrafter"/>
</dbReference>
<evidence type="ECO:0000256" key="2">
    <source>
        <dbReference type="ARBA" id="ARBA00022801"/>
    </source>
</evidence>
<evidence type="ECO:0000256" key="3">
    <source>
        <dbReference type="ARBA" id="ARBA00023152"/>
    </source>
</evidence>
<feature type="non-terminal residue" evidence="5">
    <location>
        <position position="1"/>
    </location>
</feature>
<dbReference type="GO" id="GO:0030599">
    <property type="term" value="F:pectinesterase activity"/>
    <property type="evidence" value="ECO:0007669"/>
    <property type="project" value="InterPro"/>
</dbReference>
<proteinExistence type="predicted"/>
<evidence type="ECO:0000313" key="6">
    <source>
        <dbReference type="Proteomes" id="UP000685013"/>
    </source>
</evidence>
<reference evidence="5 6" key="1">
    <citation type="journal article" date="2021" name="Hortic Res">
        <title>The domestication of Cucurbita argyrosperma as revealed by the genome of its wild relative.</title>
        <authorList>
            <person name="Barrera-Redondo J."/>
            <person name="Sanchez-de la Vega G."/>
            <person name="Aguirre-Liguori J.A."/>
            <person name="Castellanos-Morales G."/>
            <person name="Gutierrez-Guerrero Y.T."/>
            <person name="Aguirre-Dugua X."/>
            <person name="Aguirre-Planter E."/>
            <person name="Tenaillon M.I."/>
            <person name="Lira-Saade R."/>
            <person name="Eguiarte L.E."/>
        </authorList>
    </citation>
    <scope>NUCLEOTIDE SEQUENCE [LARGE SCALE GENOMIC DNA]</scope>
    <source>
        <strain evidence="5">JBR-2021</strain>
    </source>
</reference>